<dbReference type="GO" id="GO:0005198">
    <property type="term" value="F:structural molecule activity"/>
    <property type="evidence" value="ECO:0007669"/>
    <property type="project" value="InterPro"/>
</dbReference>
<dbReference type="GO" id="GO:0039617">
    <property type="term" value="C:T=3 icosahedral viral capsid"/>
    <property type="evidence" value="ECO:0007669"/>
    <property type="project" value="UniProtKB-KW"/>
</dbReference>
<keyword evidence="6" id="KW-1142">T=3 icosahedral capsid protein</keyword>
<keyword evidence="4" id="KW-0167">Capsid protein</keyword>
<dbReference type="InterPro" id="IPR000937">
    <property type="entry name" value="Capsid_prot_S-dom_vir"/>
</dbReference>
<comment type="subcellular location">
    <subcellularLocation>
        <location evidence="1">Virion</location>
    </subcellularLocation>
</comment>
<evidence type="ECO:0000256" key="6">
    <source>
        <dbReference type="ARBA" id="ARBA00023060"/>
    </source>
</evidence>
<reference evidence="8" key="1">
    <citation type="journal article" date="2012" name="Australas. Plant Dis. Notes">
        <title>First report of an isolate of Japanese iris necrotic ring virus from Australia.</title>
        <authorList>
            <person name="Wylie S.J."/>
            <person name="Li H."/>
            <person name="Jones M.G.K."/>
        </authorList>
    </citation>
    <scope>NUCLEOTIDE SEQUENCE</scope>
    <source>
        <strain evidence="8">Marijiniup10</strain>
    </source>
</reference>
<organism evidence="8">
    <name type="scientific">Japanese iris necrotic ring virus</name>
    <dbReference type="NCBI Taxonomy" id="77344"/>
    <lineage>
        <taxon>Viruses</taxon>
        <taxon>Riboviria</taxon>
        <taxon>Orthornavirae</taxon>
        <taxon>Kitrinoviricota</taxon>
        <taxon>Tolucaviricetes</taxon>
        <taxon>Tolivirales</taxon>
        <taxon>Tombusviridae</taxon>
        <taxon>Procedovirinae</taxon>
        <taxon>Betacarmovirus</taxon>
        <taxon>Betacarmovirus iridis</taxon>
    </lineage>
</organism>
<evidence type="ECO:0000256" key="2">
    <source>
        <dbReference type="ARBA" id="ARBA00007446"/>
    </source>
</evidence>
<keyword evidence="5" id="KW-0946">Virion</keyword>
<dbReference type="SUPFAM" id="SSF88633">
    <property type="entry name" value="Positive stranded ssRNA viruses"/>
    <property type="match status" value="1"/>
</dbReference>
<comment type="similarity">
    <text evidence="2">Belongs to the icosahedral plant coat protein family.</text>
</comment>
<name>I3XIH1_9TOMB</name>
<dbReference type="Gene3D" id="2.60.120.20">
    <property type="match status" value="1"/>
</dbReference>
<evidence type="ECO:0000256" key="1">
    <source>
        <dbReference type="ARBA" id="ARBA00004328"/>
    </source>
</evidence>
<proteinExistence type="inferred from homology"/>
<dbReference type="EMBL" id="JQ807998">
    <property type="protein sequence ID" value="AFL55714.1"/>
    <property type="molecule type" value="Genomic_RNA"/>
</dbReference>
<dbReference type="Pfam" id="PF00729">
    <property type="entry name" value="Viral_coat"/>
    <property type="match status" value="1"/>
</dbReference>
<evidence type="ECO:0000256" key="5">
    <source>
        <dbReference type="ARBA" id="ARBA00022844"/>
    </source>
</evidence>
<protein>
    <recommendedName>
        <fullName evidence="3">Capsid protein</fullName>
    </recommendedName>
</protein>
<accession>I3XIH1</accession>
<evidence type="ECO:0000256" key="4">
    <source>
        <dbReference type="ARBA" id="ARBA00022561"/>
    </source>
</evidence>
<dbReference type="PRINTS" id="PR00233">
    <property type="entry name" value="ICOSAHEDRAL"/>
</dbReference>
<evidence type="ECO:0000259" key="7">
    <source>
        <dbReference type="Pfam" id="PF00729"/>
    </source>
</evidence>
<evidence type="ECO:0000313" key="8">
    <source>
        <dbReference type="EMBL" id="AFL55714.1"/>
    </source>
</evidence>
<dbReference type="InterPro" id="IPR029053">
    <property type="entry name" value="Viral_coat"/>
</dbReference>
<sequence length="352" mass="37492">MALKDERKVKQLAASGVAWAQKLLSGGGWKTLTTPQKKMARQTLGMPQAPVAQTGLRVNRVSQPIATASRVKTGEPRVANAKRSMTVTFSEMIGVVKGSSEFQAQSWVINPSDVSTFPQLSVSAAMYEKYRFTQLAFRFAPSCPTTTGGVVVMVHDIDSCDDLPTDPTMLYEYSGAMRTSSFSPGRLTIPCDGIPRFISDDHSSDPKLIDFGKLVVASYGQGASDPDMVGEIFIEYTCVLIDRQPAALSTQVVSATSNVGPRFTVTMVQGKESPYVLTYTFNCGGSFVVSIFYPVSPVYGITSGTASVGTPLGTGLGGEAQIAVVRSPHRGGTITVGLNSQSDIPTAFVTRA</sequence>
<evidence type="ECO:0000256" key="3">
    <source>
        <dbReference type="ARBA" id="ARBA00018091"/>
    </source>
</evidence>
<feature type="domain" description="Icosahedral viral capsid protein S" evidence="7">
    <location>
        <begin position="62"/>
        <end position="244"/>
    </location>
</feature>